<dbReference type="Gene3D" id="1.20.120.1630">
    <property type="match status" value="1"/>
</dbReference>
<evidence type="ECO:0000313" key="6">
    <source>
        <dbReference type="EMBL" id="PWK23577.1"/>
    </source>
</evidence>
<evidence type="ECO:0000256" key="4">
    <source>
        <dbReference type="ARBA" id="ARBA00023136"/>
    </source>
</evidence>
<dbReference type="GO" id="GO:0008168">
    <property type="term" value="F:methyltransferase activity"/>
    <property type="evidence" value="ECO:0007669"/>
    <property type="project" value="UniProtKB-KW"/>
</dbReference>
<feature type="transmembrane region" description="Helical" evidence="5">
    <location>
        <begin position="130"/>
        <end position="147"/>
    </location>
</feature>
<feature type="transmembrane region" description="Helical" evidence="5">
    <location>
        <begin position="79"/>
        <end position="102"/>
    </location>
</feature>
<comment type="caution">
    <text evidence="6">The sequence shown here is derived from an EMBL/GenBank/DDBJ whole genome shotgun (WGS) entry which is preliminary data.</text>
</comment>
<protein>
    <submittedName>
        <fullName evidence="6">Protein-S-isoprenylcysteine O-methyltransferase Ste14</fullName>
    </submittedName>
</protein>
<keyword evidence="2 5" id="KW-0812">Transmembrane</keyword>
<evidence type="ECO:0000313" key="7">
    <source>
        <dbReference type="Proteomes" id="UP000245667"/>
    </source>
</evidence>
<keyword evidence="3 5" id="KW-1133">Transmembrane helix</keyword>
<dbReference type="GO" id="GO:0032259">
    <property type="term" value="P:methylation"/>
    <property type="evidence" value="ECO:0007669"/>
    <property type="project" value="UniProtKB-KW"/>
</dbReference>
<gene>
    <name evidence="6" type="ORF">LX92_02143</name>
</gene>
<feature type="transmembrane region" description="Helical" evidence="5">
    <location>
        <begin position="47"/>
        <end position="67"/>
    </location>
</feature>
<dbReference type="Proteomes" id="UP000245667">
    <property type="component" value="Unassembled WGS sequence"/>
</dbReference>
<evidence type="ECO:0000256" key="2">
    <source>
        <dbReference type="ARBA" id="ARBA00022692"/>
    </source>
</evidence>
<evidence type="ECO:0000256" key="5">
    <source>
        <dbReference type="SAM" id="Phobius"/>
    </source>
</evidence>
<dbReference type="Pfam" id="PF04191">
    <property type="entry name" value="PEMT"/>
    <property type="match status" value="1"/>
</dbReference>
<name>A0A316DYV0_9FLAO</name>
<comment type="subcellular location">
    <subcellularLocation>
        <location evidence="1">Endomembrane system</location>
        <topology evidence="1">Multi-pass membrane protein</topology>
    </subcellularLocation>
</comment>
<proteinExistence type="predicted"/>
<reference evidence="6 7" key="1">
    <citation type="submission" date="2018-05" db="EMBL/GenBank/DDBJ databases">
        <title>Genomic Encyclopedia of Archaeal and Bacterial Type Strains, Phase II (KMG-II): from individual species to whole genera.</title>
        <authorList>
            <person name="Goeker M."/>
        </authorList>
    </citation>
    <scope>NUCLEOTIDE SEQUENCE [LARGE SCALE GENOMIC DNA]</scope>
    <source>
        <strain evidence="6 7">DSM 23514</strain>
    </source>
</reference>
<keyword evidence="6" id="KW-0489">Methyltransferase</keyword>
<evidence type="ECO:0000256" key="3">
    <source>
        <dbReference type="ARBA" id="ARBA00022989"/>
    </source>
</evidence>
<organism evidence="6 7">
    <name type="scientific">Maribacter polysiphoniae</name>
    <dbReference type="NCBI Taxonomy" id="429344"/>
    <lineage>
        <taxon>Bacteria</taxon>
        <taxon>Pseudomonadati</taxon>
        <taxon>Bacteroidota</taxon>
        <taxon>Flavobacteriia</taxon>
        <taxon>Flavobacteriales</taxon>
        <taxon>Flavobacteriaceae</taxon>
        <taxon>Maribacter</taxon>
    </lineage>
</organism>
<accession>A0A316DYV0</accession>
<dbReference type="InterPro" id="IPR007318">
    <property type="entry name" value="Phopholipid_MeTrfase"/>
</dbReference>
<sequence>MNAPIITDLYQSNSVISVRKELGRNYNWRKSSNFICHYLIRFMKLKLPPVLVFVIFSILMYVLSIVLPFGDFDFFGRQFLAFFLVGSGAIVGLVSLIQFYVVKTSIDPRTPSKVSSMVTKGLYKYSRNPMYLALLMVLLAWGLWWGNAFNTLLAAGFVGYMNRFQIIPEEEELAATYGKEFRHYCTQVRRWF</sequence>
<keyword evidence="6" id="KW-0808">Transferase</keyword>
<keyword evidence="4 5" id="KW-0472">Membrane</keyword>
<dbReference type="GO" id="GO:0012505">
    <property type="term" value="C:endomembrane system"/>
    <property type="evidence" value="ECO:0007669"/>
    <property type="project" value="UniProtKB-SubCell"/>
</dbReference>
<dbReference type="EMBL" id="QGGQ01000004">
    <property type="protein sequence ID" value="PWK23577.1"/>
    <property type="molecule type" value="Genomic_DNA"/>
</dbReference>
<evidence type="ECO:0000256" key="1">
    <source>
        <dbReference type="ARBA" id="ARBA00004127"/>
    </source>
</evidence>
<dbReference type="AlphaFoldDB" id="A0A316DYV0"/>